<evidence type="ECO:0000313" key="2">
    <source>
        <dbReference type="Proteomes" id="UP000319613"/>
    </source>
</evidence>
<name>A0A554JAK1_9BACT</name>
<sequence>MKQILFKISSVIFIVTLTFLPASLVSAANIGGRTLFKMYCPCSASQLIVVGPPVGGLFMITPVTKLFDYKRVAIPNWNLGSALSFYVPCLIPVLVGCAPIGFGKPVIYEGTSSDNPLGF</sequence>
<dbReference type="AlphaFoldDB" id="A0A554JAK1"/>
<protein>
    <submittedName>
        <fullName evidence="1">Uncharacterized protein</fullName>
    </submittedName>
</protein>
<comment type="caution">
    <text evidence="1">The sequence shown here is derived from an EMBL/GenBank/DDBJ whole genome shotgun (WGS) entry which is preliminary data.</text>
</comment>
<accession>A0A554JAK1</accession>
<dbReference type="Proteomes" id="UP000319613">
    <property type="component" value="Unassembled WGS sequence"/>
</dbReference>
<proteinExistence type="predicted"/>
<evidence type="ECO:0000313" key="1">
    <source>
        <dbReference type="EMBL" id="TSC65362.1"/>
    </source>
</evidence>
<gene>
    <name evidence="1" type="ORF">G01um101477_507</name>
</gene>
<reference evidence="1 2" key="1">
    <citation type="submission" date="2017-07" db="EMBL/GenBank/DDBJ databases">
        <title>Mechanisms for carbon and nitrogen cycling indicate functional differentiation within the Candidate Phyla Radiation.</title>
        <authorList>
            <person name="Danczak R.E."/>
            <person name="Johnston M.D."/>
            <person name="Kenah C."/>
            <person name="Slattery M."/>
            <person name="Wrighton K.C."/>
            <person name="Wilkins M.J."/>
        </authorList>
    </citation>
    <scope>NUCLEOTIDE SEQUENCE [LARGE SCALE GENOMIC DNA]</scope>
    <source>
        <strain evidence="1">Gr01-1014_77</strain>
    </source>
</reference>
<organism evidence="1 2">
    <name type="scientific">Candidatus Doudnabacteria bacterium Gr01-1014_77</name>
    <dbReference type="NCBI Taxonomy" id="2017133"/>
    <lineage>
        <taxon>Bacteria</taxon>
        <taxon>Candidatus Doudnaibacteriota</taxon>
    </lineage>
</organism>
<dbReference type="EMBL" id="VMFF01000049">
    <property type="protein sequence ID" value="TSC65362.1"/>
    <property type="molecule type" value="Genomic_DNA"/>
</dbReference>